<protein>
    <submittedName>
        <fullName evidence="2">Uncharacterized protein</fullName>
    </submittedName>
</protein>
<evidence type="ECO:0000313" key="2">
    <source>
        <dbReference type="EMBL" id="KXZ41562.1"/>
    </source>
</evidence>
<proteinExistence type="predicted"/>
<name>A0A150FVC1_GONPE</name>
<sequence>MHQAKPATTSTRRTGKPSKADQAGCSGASTSQPVHVMERRRISASYFTVKADDYDTIHRQLTQVGIAVIDVPGLEEAITDEVYSSVLEFNIQNDAEIFQRLMKDRRGNLMKEKTSGRFVVDCDNNQRRQAYVTEDVECVIKPVRGLVEPYLRRIADGIPQPQPKEVPTGIVNRLRGERATATDPQVQQKPVLEVTSNHYYVHMPVVLRNSQADGQDPVTEQAAHMDMPDWIEGFVGITALEGGVTINVAMGSGPLIAIYDRFDKIPKRTLLEMLPNFNLMRVELEVGQVLLLGGNCVHAGDRGLDKKHSLRVHWYVMNYEKTDDTNIMGIWGKEFENHFK</sequence>
<dbReference type="Proteomes" id="UP000075714">
    <property type="component" value="Unassembled WGS sequence"/>
</dbReference>
<feature type="region of interest" description="Disordered" evidence="1">
    <location>
        <begin position="1"/>
        <end position="34"/>
    </location>
</feature>
<dbReference type="EMBL" id="LSYV01000389">
    <property type="protein sequence ID" value="KXZ41562.1"/>
    <property type="molecule type" value="Genomic_DNA"/>
</dbReference>
<reference evidence="3" key="1">
    <citation type="journal article" date="2016" name="Nat. Commun.">
        <title>The Gonium pectorale genome demonstrates co-option of cell cycle regulation during the evolution of multicellularity.</title>
        <authorList>
            <person name="Hanschen E.R."/>
            <person name="Marriage T.N."/>
            <person name="Ferris P.J."/>
            <person name="Hamaji T."/>
            <person name="Toyoda A."/>
            <person name="Fujiyama A."/>
            <person name="Neme R."/>
            <person name="Noguchi H."/>
            <person name="Minakuchi Y."/>
            <person name="Suzuki M."/>
            <person name="Kawai-Toyooka H."/>
            <person name="Smith D.R."/>
            <person name="Sparks H."/>
            <person name="Anderson J."/>
            <person name="Bakaric R."/>
            <person name="Luria V."/>
            <person name="Karger A."/>
            <person name="Kirschner M.W."/>
            <person name="Durand P.M."/>
            <person name="Michod R.E."/>
            <person name="Nozaki H."/>
            <person name="Olson B.J."/>
        </authorList>
    </citation>
    <scope>NUCLEOTIDE SEQUENCE [LARGE SCALE GENOMIC DNA]</scope>
    <source>
        <strain evidence="3">NIES-2863</strain>
    </source>
</reference>
<evidence type="ECO:0000313" key="3">
    <source>
        <dbReference type="Proteomes" id="UP000075714"/>
    </source>
</evidence>
<organism evidence="2 3">
    <name type="scientific">Gonium pectorale</name>
    <name type="common">Green alga</name>
    <dbReference type="NCBI Taxonomy" id="33097"/>
    <lineage>
        <taxon>Eukaryota</taxon>
        <taxon>Viridiplantae</taxon>
        <taxon>Chlorophyta</taxon>
        <taxon>core chlorophytes</taxon>
        <taxon>Chlorophyceae</taxon>
        <taxon>CS clade</taxon>
        <taxon>Chlamydomonadales</taxon>
        <taxon>Volvocaceae</taxon>
        <taxon>Gonium</taxon>
    </lineage>
</organism>
<dbReference type="AlphaFoldDB" id="A0A150FVC1"/>
<feature type="compositionally biased region" description="Polar residues" evidence="1">
    <location>
        <begin position="1"/>
        <end position="12"/>
    </location>
</feature>
<accession>A0A150FVC1</accession>
<evidence type="ECO:0000256" key="1">
    <source>
        <dbReference type="SAM" id="MobiDB-lite"/>
    </source>
</evidence>
<keyword evidence="3" id="KW-1185">Reference proteome</keyword>
<gene>
    <name evidence="2" type="ORF">GPECTOR_392g208</name>
</gene>
<comment type="caution">
    <text evidence="2">The sequence shown here is derived from an EMBL/GenBank/DDBJ whole genome shotgun (WGS) entry which is preliminary data.</text>
</comment>